<organism evidence="1 2">
    <name type="scientific">Natronorubrum sediminis</name>
    <dbReference type="NCBI Taxonomy" id="640943"/>
    <lineage>
        <taxon>Archaea</taxon>
        <taxon>Methanobacteriati</taxon>
        <taxon>Methanobacteriota</taxon>
        <taxon>Stenosarchaea group</taxon>
        <taxon>Halobacteria</taxon>
        <taxon>Halobacteriales</taxon>
        <taxon>Natrialbaceae</taxon>
        <taxon>Natronorubrum</taxon>
    </lineage>
</organism>
<dbReference type="RefSeq" id="WP_090505238.1">
    <property type="nucleotide sequence ID" value="NZ_FNWL01000001.1"/>
</dbReference>
<sequence>MQRYDESRHSVAVPNDLESPRAKLIYLYIGAVGGTTTEALCADLELKKGTALSIIGTLRSRGHLERTESGYHLT</sequence>
<accession>A0A1H6FQ46</accession>
<dbReference type="AlphaFoldDB" id="A0A1H6FQ46"/>
<evidence type="ECO:0008006" key="3">
    <source>
        <dbReference type="Google" id="ProtNLM"/>
    </source>
</evidence>
<gene>
    <name evidence="1" type="ORF">SAMN04487967_0727</name>
</gene>
<evidence type="ECO:0000313" key="2">
    <source>
        <dbReference type="Proteomes" id="UP000199112"/>
    </source>
</evidence>
<dbReference type="OrthoDB" id="182995at2157"/>
<evidence type="ECO:0000313" key="1">
    <source>
        <dbReference type="EMBL" id="SEH12258.1"/>
    </source>
</evidence>
<keyword evidence="2" id="KW-1185">Reference proteome</keyword>
<proteinExistence type="predicted"/>
<name>A0A1H6FQ46_9EURY</name>
<dbReference type="Proteomes" id="UP000199112">
    <property type="component" value="Unassembled WGS sequence"/>
</dbReference>
<protein>
    <recommendedName>
        <fullName evidence="3">Sugar-specific transcriptional regulator TrmB</fullName>
    </recommendedName>
</protein>
<dbReference type="EMBL" id="FNWL01000001">
    <property type="protein sequence ID" value="SEH12258.1"/>
    <property type="molecule type" value="Genomic_DNA"/>
</dbReference>
<reference evidence="2" key="1">
    <citation type="submission" date="2016-10" db="EMBL/GenBank/DDBJ databases">
        <authorList>
            <person name="Varghese N."/>
            <person name="Submissions S."/>
        </authorList>
    </citation>
    <scope>NUCLEOTIDE SEQUENCE [LARGE SCALE GENOMIC DNA]</scope>
    <source>
        <strain evidence="2">CGMCC 1.8981</strain>
    </source>
</reference>